<evidence type="ECO:0000259" key="14">
    <source>
        <dbReference type="PROSITE" id="PS51192"/>
    </source>
</evidence>
<dbReference type="Proteomes" id="UP000039324">
    <property type="component" value="Unassembled WGS sequence"/>
</dbReference>
<dbReference type="GO" id="GO:0004386">
    <property type="term" value="F:helicase activity"/>
    <property type="evidence" value="ECO:0007669"/>
    <property type="project" value="UniProtKB-KW"/>
</dbReference>
<keyword evidence="17" id="KW-1185">Reference proteome</keyword>
<feature type="domain" description="Helicase C-terminal" evidence="15">
    <location>
        <begin position="661"/>
        <end position="812"/>
    </location>
</feature>
<feature type="compositionally biased region" description="Acidic residues" evidence="12">
    <location>
        <begin position="78"/>
        <end position="93"/>
    </location>
</feature>
<dbReference type="InterPro" id="IPR014001">
    <property type="entry name" value="Helicase_ATP-bd"/>
</dbReference>
<dbReference type="SUPFAM" id="SSF54160">
    <property type="entry name" value="Chromo domain-like"/>
    <property type="match status" value="2"/>
</dbReference>
<keyword evidence="7" id="KW-0156">Chromatin regulator</keyword>
<dbReference type="SMART" id="SM00298">
    <property type="entry name" value="CHROMO"/>
    <property type="match status" value="2"/>
</dbReference>
<dbReference type="InterPro" id="IPR000953">
    <property type="entry name" value="Chromo/chromo_shadow_dom"/>
</dbReference>
<dbReference type="GO" id="GO:0003677">
    <property type="term" value="F:DNA binding"/>
    <property type="evidence" value="ECO:0007669"/>
    <property type="project" value="UniProtKB-KW"/>
</dbReference>
<evidence type="ECO:0000256" key="7">
    <source>
        <dbReference type="ARBA" id="ARBA00022853"/>
    </source>
</evidence>
<dbReference type="InterPro" id="IPR027417">
    <property type="entry name" value="P-loop_NTPase"/>
</dbReference>
<dbReference type="PANTHER" id="PTHR45623:SF14">
    <property type="entry name" value="CHROMODOMAIN-HELICASE-DNA-BINDING PROTEIN 1"/>
    <property type="match status" value="1"/>
</dbReference>
<dbReference type="PROSITE" id="PS50013">
    <property type="entry name" value="CHROMO_2"/>
    <property type="match status" value="2"/>
</dbReference>
<dbReference type="OrthoDB" id="5857104at2759"/>
<accession>A0A0G4IU98</accession>
<dbReference type="GO" id="GO:0003682">
    <property type="term" value="F:chromatin binding"/>
    <property type="evidence" value="ECO:0007669"/>
    <property type="project" value="TreeGrafter"/>
</dbReference>
<name>A0A0G4IU98_PLABS</name>
<evidence type="ECO:0000259" key="15">
    <source>
        <dbReference type="PROSITE" id="PS51194"/>
    </source>
</evidence>
<dbReference type="InterPro" id="IPR056302">
    <property type="entry name" value="CHD1-2/Hrp3_HTH"/>
</dbReference>
<evidence type="ECO:0000256" key="5">
    <source>
        <dbReference type="ARBA" id="ARBA00022806"/>
    </source>
</evidence>
<evidence type="ECO:0000313" key="17">
    <source>
        <dbReference type="Proteomes" id="UP000039324"/>
    </source>
</evidence>
<dbReference type="GO" id="GO:0000785">
    <property type="term" value="C:chromatin"/>
    <property type="evidence" value="ECO:0007669"/>
    <property type="project" value="TreeGrafter"/>
</dbReference>
<evidence type="ECO:0000259" key="13">
    <source>
        <dbReference type="PROSITE" id="PS50013"/>
    </source>
</evidence>
<evidence type="ECO:0000256" key="6">
    <source>
        <dbReference type="ARBA" id="ARBA00022840"/>
    </source>
</evidence>
<dbReference type="InterPro" id="IPR002464">
    <property type="entry name" value="DNA/RNA_helicase_DEAH_CS"/>
</dbReference>
<evidence type="ECO:0000256" key="8">
    <source>
        <dbReference type="ARBA" id="ARBA00023015"/>
    </source>
</evidence>
<dbReference type="PANTHER" id="PTHR45623">
    <property type="entry name" value="CHROMODOMAIN-HELICASE-DNA-BINDING PROTEIN 3-RELATED-RELATED"/>
    <property type="match status" value="1"/>
</dbReference>
<feature type="compositionally biased region" description="Basic residues" evidence="12">
    <location>
        <begin position="46"/>
        <end position="61"/>
    </location>
</feature>
<dbReference type="GO" id="GO:0042393">
    <property type="term" value="F:histone binding"/>
    <property type="evidence" value="ECO:0007669"/>
    <property type="project" value="TreeGrafter"/>
</dbReference>
<dbReference type="GO" id="GO:0016887">
    <property type="term" value="F:ATP hydrolysis activity"/>
    <property type="evidence" value="ECO:0007669"/>
    <property type="project" value="TreeGrafter"/>
</dbReference>
<dbReference type="InterPro" id="IPR038718">
    <property type="entry name" value="SNF2-like_sf"/>
</dbReference>
<dbReference type="EMBL" id="CDSF01000087">
    <property type="protein sequence ID" value="CEO98812.1"/>
    <property type="molecule type" value="Genomic_DNA"/>
</dbReference>
<gene>
    <name evidence="16" type="ORF">PBRA_006926</name>
</gene>
<feature type="compositionally biased region" description="Basic and acidic residues" evidence="12">
    <location>
        <begin position="10"/>
        <end position="19"/>
    </location>
</feature>
<dbReference type="SUPFAM" id="SSF52540">
    <property type="entry name" value="P-loop containing nucleoside triphosphate hydrolases"/>
    <property type="match status" value="2"/>
</dbReference>
<keyword evidence="11" id="KW-0539">Nucleus</keyword>
<evidence type="ECO:0000256" key="4">
    <source>
        <dbReference type="ARBA" id="ARBA00022801"/>
    </source>
</evidence>
<evidence type="ECO:0000256" key="9">
    <source>
        <dbReference type="ARBA" id="ARBA00023125"/>
    </source>
</evidence>
<dbReference type="PROSITE" id="PS51194">
    <property type="entry name" value="HELICASE_CTER"/>
    <property type="match status" value="1"/>
</dbReference>
<dbReference type="InterPro" id="IPR023780">
    <property type="entry name" value="Chromo_domain"/>
</dbReference>
<dbReference type="SMART" id="SM00487">
    <property type="entry name" value="DEXDc"/>
    <property type="match status" value="1"/>
</dbReference>
<sequence>MAGRFSLADYEPRRSERRAAPVARYGDGDDEDGDGSSDDRPMRPGSAKRRVTQRPRGKRRAVLSDSDDSDSLASSSSNEEDFDEQMSDIDASDSDQSRESDDDGDDEVIVQKRRPASRRRASSAKTKYVESDDEDAASHSDDDDVDRSSRKVEQGPQFEETGEPAIEKVVDWRQDDDGEREYEVKWKFRSYIHTSWHTYDELMNVKGFRIAKNFLKFVEAHEAVLSSGSAEQREQSNIAQEMARQKRKRYEVPERILTSRVDPSTTATQYLVKWTDLGYDECTWENVDDLVDFQNLIDSYLERSRSQSHKVSRNASSKSRFEKRETQPEWMSSAGTLRDYQLEGLNWMLFSHFERRNVILADEMGLGKTIQCISFLGCLHADHGIPGPYLVVVPLSTIAAWKREFSKWTPWMNVVEYRGTKDARAVCRDYEWYGENTAGGSSRKPAPAFNVLLTNYEVANKDFEYLNQFTWAYLLIDEAHRLKDDQSLLYQTLKSLRSTHRLLITGTPLQNSVKELWCLLHFLDPHKFCSLPEFESTYGGLTESVATVTHLSKLHDLLKPYLLRRTKSDVLKSLPSKTERILRVDMSDMQKRYYRWVLTKNFNELNKGLRGNSVSSLSNTIMELKKVANHPYLFENAELKNHESTLQELTRMVANSGKMVLLDRLLDRLFETGHRVLIFSQMVRMLDILADYLVLKGFKFQRLDGSMRSEDRQHAMDHFNADGSPDFVFLLSTRAGGLGVNLATADTVIIFDSDWNPQNDLQAEARAHRIGQTKTVNIYRFVMKSSVEEDILERAKRKMVLDHLVIQKMDTSGRGALTDKAASKGERKQARITSRAQFDKEELLRIVQFGAKQLFEESDNITLSDDAAANPAPATTSFDLDEILARAETTDTGGEDVNQTEEFLSAFKVANFASEASGTSVVVKANVPDDEKSGTVKFWEKVIPAHLRPAAPSDLPEEPIYPRRARLGKAFLDDDQKDGALNGRSTKGKKRDTQRIVRQAVRALMQFGDRERAAAVLPGGAEENGKILDELLEMSADAKEAITYHGVDVDAPQLHQRVLDMAILKRHVDAVDKPYERFRMTAPIPSVRWKCAWGVRHDSMLILGAHLYGVGAWAEICEDPKLGIGEVVLKEPRVVLNSHLSSRLQSLLRAMRTQDDKRARTTTSSAPKLPPAKKAKKNHVRVDSHSNASAVDVKKRAHPTAATTTDLPIKIDPKVTEWCMAELKSSQIGIIKTLKKLKTIDLGQGIMSDPRPVIKYLFRVGDAIVQTGNENRCPLAPAHVVEHHLWHLAAPFLRTTASTLSSLYWDLAAEPNVHTRQTQLLSQFAASRSRPSS</sequence>
<dbReference type="PROSITE" id="PS51192">
    <property type="entry name" value="HELICASE_ATP_BIND_1"/>
    <property type="match status" value="1"/>
</dbReference>
<dbReference type="InterPro" id="IPR000330">
    <property type="entry name" value="SNF2_N"/>
</dbReference>
<dbReference type="CDD" id="cd18659">
    <property type="entry name" value="CD2_tandem"/>
    <property type="match status" value="1"/>
</dbReference>
<dbReference type="Pfam" id="PF23588">
    <property type="entry name" value="HTH_CHD1_Hrp3"/>
    <property type="match status" value="1"/>
</dbReference>
<dbReference type="Gene3D" id="3.40.50.300">
    <property type="entry name" value="P-loop containing nucleotide triphosphate hydrolases"/>
    <property type="match status" value="1"/>
</dbReference>
<keyword evidence="5" id="KW-0347">Helicase</keyword>
<dbReference type="GO" id="GO:0034728">
    <property type="term" value="P:nucleosome organization"/>
    <property type="evidence" value="ECO:0007669"/>
    <property type="project" value="TreeGrafter"/>
</dbReference>
<evidence type="ECO:0000256" key="3">
    <source>
        <dbReference type="ARBA" id="ARBA00022741"/>
    </source>
</evidence>
<keyword evidence="3" id="KW-0547">Nucleotide-binding</keyword>
<keyword evidence="8" id="KW-0805">Transcription regulation</keyword>
<evidence type="ECO:0000256" key="1">
    <source>
        <dbReference type="ARBA" id="ARBA00004123"/>
    </source>
</evidence>
<dbReference type="Pfam" id="PF00176">
    <property type="entry name" value="SNF2-rel_dom"/>
    <property type="match status" value="1"/>
</dbReference>
<dbReference type="PROSITE" id="PS00598">
    <property type="entry name" value="CHROMO_1"/>
    <property type="match status" value="1"/>
</dbReference>
<keyword evidence="9" id="KW-0238">DNA-binding</keyword>
<dbReference type="Gene3D" id="3.40.50.10810">
    <property type="entry name" value="Tandem AAA-ATPase domain"/>
    <property type="match status" value="1"/>
</dbReference>
<dbReference type="GO" id="GO:0005524">
    <property type="term" value="F:ATP binding"/>
    <property type="evidence" value="ECO:0007669"/>
    <property type="project" value="UniProtKB-KW"/>
</dbReference>
<dbReference type="Pfam" id="PF00271">
    <property type="entry name" value="Helicase_C"/>
    <property type="match status" value="1"/>
</dbReference>
<dbReference type="FunFam" id="3.40.50.10810:FF:000005">
    <property type="entry name" value="Photoperiod-independent early flowering 1"/>
    <property type="match status" value="1"/>
</dbReference>
<keyword evidence="2" id="KW-0677">Repeat</keyword>
<evidence type="ECO:0000256" key="10">
    <source>
        <dbReference type="ARBA" id="ARBA00023163"/>
    </source>
</evidence>
<feature type="compositionally biased region" description="Basic residues" evidence="12">
    <location>
        <begin position="111"/>
        <end position="122"/>
    </location>
</feature>
<evidence type="ECO:0000313" key="16">
    <source>
        <dbReference type="EMBL" id="CEO98812.1"/>
    </source>
</evidence>
<feature type="domain" description="Helicase ATP-binding" evidence="14">
    <location>
        <begin position="349"/>
        <end position="526"/>
    </location>
</feature>
<evidence type="ECO:0000256" key="2">
    <source>
        <dbReference type="ARBA" id="ARBA00022737"/>
    </source>
</evidence>
<dbReference type="GO" id="GO:0005634">
    <property type="term" value="C:nucleus"/>
    <property type="evidence" value="ECO:0007669"/>
    <property type="project" value="UniProtKB-SubCell"/>
</dbReference>
<dbReference type="SMART" id="SM00490">
    <property type="entry name" value="HELICc"/>
    <property type="match status" value="1"/>
</dbReference>
<feature type="region of interest" description="Disordered" evidence="12">
    <location>
        <begin position="1151"/>
        <end position="1199"/>
    </location>
</feature>
<proteinExistence type="predicted"/>
<dbReference type="InterPro" id="IPR001650">
    <property type="entry name" value="Helicase_C-like"/>
</dbReference>
<dbReference type="InterPro" id="IPR023779">
    <property type="entry name" value="Chromodomain_CS"/>
</dbReference>
<feature type="region of interest" description="Disordered" evidence="12">
    <location>
        <begin position="1"/>
        <end position="166"/>
    </location>
</feature>
<evidence type="ECO:0000256" key="12">
    <source>
        <dbReference type="SAM" id="MobiDB-lite"/>
    </source>
</evidence>
<protein>
    <submittedName>
        <fullName evidence="16">Uncharacterized protein</fullName>
    </submittedName>
</protein>
<comment type="subcellular location">
    <subcellularLocation>
        <location evidence="1">Nucleus</location>
    </subcellularLocation>
</comment>
<feature type="domain" description="Chromo" evidence="13">
    <location>
        <begin position="164"/>
        <end position="216"/>
    </location>
</feature>
<keyword evidence="10" id="KW-0804">Transcription</keyword>
<dbReference type="Pfam" id="PF00385">
    <property type="entry name" value="Chromo"/>
    <property type="match status" value="1"/>
</dbReference>
<keyword evidence="4" id="KW-0378">Hydrolase</keyword>
<organism evidence="16 17">
    <name type="scientific">Plasmodiophora brassicae</name>
    <name type="common">Clubroot disease agent</name>
    <dbReference type="NCBI Taxonomy" id="37360"/>
    <lineage>
        <taxon>Eukaryota</taxon>
        <taxon>Sar</taxon>
        <taxon>Rhizaria</taxon>
        <taxon>Endomyxa</taxon>
        <taxon>Phytomyxea</taxon>
        <taxon>Plasmodiophorida</taxon>
        <taxon>Plasmodiophoridae</taxon>
        <taxon>Plasmodiophora</taxon>
    </lineage>
</organism>
<dbReference type="PROSITE" id="PS00690">
    <property type="entry name" value="DEAH_ATP_HELICASE"/>
    <property type="match status" value="1"/>
</dbReference>
<keyword evidence="6" id="KW-0067">ATP-binding</keyword>
<dbReference type="CDD" id="cd18793">
    <property type="entry name" value="SF2_C_SNF"/>
    <property type="match status" value="1"/>
</dbReference>
<dbReference type="GO" id="GO:0140658">
    <property type="term" value="F:ATP-dependent chromatin remodeler activity"/>
    <property type="evidence" value="ECO:0007669"/>
    <property type="project" value="TreeGrafter"/>
</dbReference>
<dbReference type="Gene3D" id="1.10.10.60">
    <property type="entry name" value="Homeodomain-like"/>
    <property type="match status" value="1"/>
</dbReference>
<dbReference type="Gene3D" id="2.40.50.40">
    <property type="match status" value="2"/>
</dbReference>
<reference evidence="16 17" key="1">
    <citation type="submission" date="2015-02" db="EMBL/GenBank/DDBJ databases">
        <authorList>
            <person name="Chooi Y.-H."/>
        </authorList>
    </citation>
    <scope>NUCLEOTIDE SEQUENCE [LARGE SCALE GENOMIC DNA]</scope>
    <source>
        <strain evidence="16">E3</strain>
    </source>
</reference>
<feature type="domain" description="Chromo" evidence="13">
    <location>
        <begin position="251"/>
        <end position="312"/>
    </location>
</feature>
<dbReference type="CDD" id="cd18660">
    <property type="entry name" value="CD1_tandem"/>
    <property type="match status" value="1"/>
</dbReference>
<dbReference type="InterPro" id="IPR016197">
    <property type="entry name" value="Chromo-like_dom_sf"/>
</dbReference>
<evidence type="ECO:0000256" key="11">
    <source>
        <dbReference type="ARBA" id="ARBA00023242"/>
    </source>
</evidence>
<feature type="compositionally biased region" description="Basic and acidic residues" evidence="12">
    <location>
        <begin position="136"/>
        <end position="153"/>
    </location>
</feature>
<dbReference type="InterPro" id="IPR049730">
    <property type="entry name" value="SNF2/RAD54-like_C"/>
</dbReference>
<dbReference type="STRING" id="37360.A0A0G4IU98"/>